<protein>
    <submittedName>
        <fullName evidence="8">Metallopeptidase M24 family protein</fullName>
    </submittedName>
</protein>
<comment type="caution">
    <text evidence="8">The sequence shown here is derived from an EMBL/GenBank/DDBJ whole genome shotgun (WGS) entry which is preliminary data.</text>
</comment>
<dbReference type="Pfam" id="PF05195">
    <property type="entry name" value="AMP_N"/>
    <property type="match status" value="1"/>
</dbReference>
<comment type="cofactor">
    <cofactor evidence="1">
        <name>Mn(2+)</name>
        <dbReference type="ChEBI" id="CHEBI:29035"/>
    </cofactor>
</comment>
<keyword evidence="5" id="KW-0464">Manganese</keyword>
<dbReference type="GO" id="GO:0070006">
    <property type="term" value="F:metalloaminopeptidase activity"/>
    <property type="evidence" value="ECO:0007669"/>
    <property type="project" value="InterPro"/>
</dbReference>
<dbReference type="Gene3D" id="3.40.350.10">
    <property type="entry name" value="Creatinase/prolidase N-terminal domain"/>
    <property type="match status" value="1"/>
</dbReference>
<dbReference type="Proteomes" id="UP000318821">
    <property type="component" value="Unassembled WGS sequence"/>
</dbReference>
<dbReference type="GO" id="GO:0005739">
    <property type="term" value="C:mitochondrion"/>
    <property type="evidence" value="ECO:0007669"/>
    <property type="project" value="TreeGrafter"/>
</dbReference>
<dbReference type="InterPro" id="IPR000994">
    <property type="entry name" value="Pept_M24"/>
</dbReference>
<reference evidence="9" key="1">
    <citation type="submission" date="2019-02" db="EMBL/GenBank/DDBJ databases">
        <title>FDA dAtabase for Regulatory Grade micrObial Sequences (FDA-ARGOS): Supporting development and validation of Infectious Disease Dx tests.</title>
        <authorList>
            <person name="Duncan R."/>
            <person name="Fisher C."/>
            <person name="Tallon L."/>
            <person name="Sadzewicz L."/>
            <person name="Sengamalay N."/>
            <person name="Ott S."/>
            <person name="Godinez A."/>
            <person name="Nagaraj S."/>
            <person name="Vavikolanu K."/>
            <person name="Vyas G."/>
            <person name="Nadendla S."/>
            <person name="Aluvathingal J."/>
            <person name="Sichtig H."/>
        </authorList>
    </citation>
    <scope>NUCLEOTIDE SEQUENCE [LARGE SCALE GENOMIC DNA]</scope>
    <source>
        <strain evidence="9">FDAARGOS_360</strain>
    </source>
</reference>
<dbReference type="VEuPathDB" id="TriTrypDB:LdBPK_365800.1"/>
<feature type="domain" description="Aminopeptidase P N-terminal" evidence="7">
    <location>
        <begin position="44"/>
        <end position="94"/>
    </location>
</feature>
<dbReference type="EMBL" id="RHLD01000001">
    <property type="protein sequence ID" value="TPP49599.1"/>
    <property type="molecule type" value="Genomic_DNA"/>
</dbReference>
<name>A0A504XQ07_LEIDO</name>
<evidence type="ECO:0000256" key="1">
    <source>
        <dbReference type="ARBA" id="ARBA00001936"/>
    </source>
</evidence>
<dbReference type="VEuPathDB" id="TriTrypDB:LDHU3_36.7690"/>
<dbReference type="VEuPathDB" id="TriTrypDB:LdCL_360065300"/>
<keyword evidence="3" id="KW-0479">Metal-binding</keyword>
<gene>
    <name evidence="8" type="ORF">CGC20_19380</name>
</gene>
<sequence length="1885" mass="208836">MLRRLRRAWRTAPAQRHSVPLTLGSTRWVGGSAAVAEEVSAQEYADRRRRFLECLPDNSIVLLPAADESLYSHDILWPHRQDSLWYHLFGMRVPMRRQLAPPSSAITEDVRITIAAFAKGMKGIPTQTLLCVPPVTTDTATLVWGSEAVPLSQYKRLLCADADGGMLSPCTHENVVTTNEVGTVCAAVRRLITDMAQQQVKEWAEHSGLRWDGRGYRLRQPAASMRLAKARDVADSTSVFRHPLEAFFSTLSAMPFVVHLPPPPMRYLSEAACPAPYEDVILRLPADSEPDATMQLCLPVRRSDAYAWLYRQFKGPSQLRQHLRSARATEDAFLQLMYRAPATLSEHALHCAFQRAVCDISAHAGPAAQVRCAYIPVVASGVRGSEIHFTDNDGVAAPGDVVRVDAGVEVDGVPTDCARTLPIGSSRFPSSYVPLYEGLLQIQRKLLRCMKPGASVRDMARMHIDETRALLCLLGVDVRRAASSSATPSPCPHVSATATSSPEQQVPLALVRSCFCAHLFGHFFGLDIHEELSSPGVYVPSAQRAALFGLERAHLPIAFHGGVGVQIEDDVLVLPSPDGEDVDVCKGGEPLVRCPWSRGDYLQHALAAFHRYHGSGDAGLMPSLLRVAMEGLPKAKASVETDVCAIQQQTFVPNPAYSNGPPVPHAAVSDWYPYSSIVLTATIPKDIALIEAVMRHRFALFSIPVRGRSPQVNALFTAVILHLLPRPYATVPTINLILSVITVGATRIADEEAEKLMRRKLASRIPKWVLEQNAEVEACLAGLPRWLQALVPKGATLDFAEIIDEIARRLPPADEGLPGDYVDVLAARTDREAAKYEYGVALKVMYNESTANTVTPAELSMLVPKLLDFSVKFDRMRVAAQMAQNVQLLDFSPPVNRETVYSAYACTALRGALSNLSLLRHTEKILAVRELSPFEWLFIISIVTGREKAWAPTAYTAMRAALRIAEERRRDEIKRSGKAERDVSLFEYMDTKRRLMLLAHYSTGLCELRFNHDLFSAALECTEPLMREYLRALEADTTPSLRTLDAKYRIRQMLSVVTRADNVNVSHVGEESEDVADENDVTAELAGADEARTTTGKTTHSLLRALEKFFTEPSSACSSAAVAPATPVPEKRGSGFARTNLPDQQCGAAVALEGPQFDELILRMHVVECAIVYCLQLHEQRASCHGASSELVELSLRSARRMQRIVGVQLQNVSSVIRSSQWKSQAAGVAGGLSSDTTTETVIVDGAMGEYKSLQLSWVTMKLLLALTQRKDMSAAARADVACIAAAFMSDFAIFMDSIGDHRVLPTTVNRNIAMLHRWYVGHKNMLKSSAVAEDAPPFRDADESARKVALSCLGVAQRILPPRHHQRRLAGVESGLSFGFHRKLVVVRAFDSALSFALTANMTLDELPNIFDLMEKTVDTIREASLMALQESPSDTERYKAEKKLRSSLLPKLMHLLHHICILSINDESCLTVAAAALDACAREDQIAFLSWKKRESILSTTLYVYRALAERFAHSRASRDVAHQLLIMVSRLALSRLEYEDSEFTAQKEKRRLSESELELRHLVCAVLMWQISCAVASTFLQSAPLDKYLRVMHTYVKRHFVISMSAQAMEESSMVGTEAELEYCEQVLAESGPSARSPTYWGPTTTKEEMILRCNLAIREVFLAMKFLATVLYKDSSASGSQAFRMRWVSQMELACGLLKQYQRWIAPSVWYSIWRELVAISVVMRIGHVNSLPVQETTEVTAQRLLTFSKIRDNKGVWIDLRGPHAAASQGEGGADEGTSAANRHARGKSELISFSDASRIFQVQDRLTDVNLRVYLAQLTDRLSREQEQHALSQADSGANLEGERRIRLNGLSETEAEIHARHLRAARISILFTCRRMRS</sequence>
<dbReference type="InterPro" id="IPR052433">
    <property type="entry name" value="X-Pro_dipept-like"/>
</dbReference>
<dbReference type="VEuPathDB" id="TriTrypDB:LdCL_360065400"/>
<feature type="domain" description="Peptidase M24" evidence="6">
    <location>
        <begin position="324"/>
        <end position="573"/>
    </location>
</feature>
<keyword evidence="4" id="KW-0378">Hydrolase</keyword>
<dbReference type="GO" id="GO:0006508">
    <property type="term" value="P:proteolysis"/>
    <property type="evidence" value="ECO:0007669"/>
    <property type="project" value="TreeGrafter"/>
</dbReference>
<dbReference type="Pfam" id="PF00557">
    <property type="entry name" value="Peptidase_M24"/>
    <property type="match status" value="1"/>
</dbReference>
<comment type="similarity">
    <text evidence="2">Belongs to the peptidase M24B family.</text>
</comment>
<evidence type="ECO:0000256" key="2">
    <source>
        <dbReference type="ARBA" id="ARBA00008766"/>
    </source>
</evidence>
<dbReference type="SUPFAM" id="SSF55920">
    <property type="entry name" value="Creatinase/aminopeptidase"/>
    <property type="match status" value="1"/>
</dbReference>
<evidence type="ECO:0000259" key="6">
    <source>
        <dbReference type="Pfam" id="PF00557"/>
    </source>
</evidence>
<evidence type="ECO:0000313" key="8">
    <source>
        <dbReference type="EMBL" id="TPP49599.1"/>
    </source>
</evidence>
<dbReference type="InterPro" id="IPR036005">
    <property type="entry name" value="Creatinase/aminopeptidase-like"/>
</dbReference>
<dbReference type="PANTHER" id="PTHR43226">
    <property type="entry name" value="XAA-PRO AMINOPEPTIDASE 3"/>
    <property type="match status" value="1"/>
</dbReference>
<dbReference type="VEuPathDB" id="TriTrypDB:LDHU3_36.7700"/>
<evidence type="ECO:0000259" key="7">
    <source>
        <dbReference type="Pfam" id="PF05195"/>
    </source>
</evidence>
<dbReference type="SUPFAM" id="SSF53092">
    <property type="entry name" value="Creatinase/prolidase N-terminal domain"/>
    <property type="match status" value="1"/>
</dbReference>
<dbReference type="InterPro" id="IPR029149">
    <property type="entry name" value="Creatin/AminoP/Spt16_N"/>
</dbReference>
<dbReference type="InterPro" id="IPR007865">
    <property type="entry name" value="Aminopep_P_N"/>
</dbReference>
<dbReference type="PANTHER" id="PTHR43226:SF4">
    <property type="entry name" value="XAA-PRO AMINOPEPTIDASE 3"/>
    <property type="match status" value="1"/>
</dbReference>
<dbReference type="VEuPathDB" id="TriTrypDB:LdBPK_365790.1"/>
<dbReference type="Gene3D" id="3.90.230.10">
    <property type="entry name" value="Creatinase/methionine aminopeptidase superfamily"/>
    <property type="match status" value="1"/>
</dbReference>
<evidence type="ECO:0000256" key="5">
    <source>
        <dbReference type="ARBA" id="ARBA00023211"/>
    </source>
</evidence>
<evidence type="ECO:0000256" key="3">
    <source>
        <dbReference type="ARBA" id="ARBA00022723"/>
    </source>
</evidence>
<evidence type="ECO:0000256" key="4">
    <source>
        <dbReference type="ARBA" id="ARBA00022801"/>
    </source>
</evidence>
<proteinExistence type="inferred from homology"/>
<evidence type="ECO:0000313" key="9">
    <source>
        <dbReference type="Proteomes" id="UP000318821"/>
    </source>
</evidence>
<organism evidence="8 9">
    <name type="scientific">Leishmania donovani</name>
    <dbReference type="NCBI Taxonomy" id="5661"/>
    <lineage>
        <taxon>Eukaryota</taxon>
        <taxon>Discoba</taxon>
        <taxon>Euglenozoa</taxon>
        <taxon>Kinetoplastea</taxon>
        <taxon>Metakinetoplastina</taxon>
        <taxon>Trypanosomatida</taxon>
        <taxon>Trypanosomatidae</taxon>
        <taxon>Leishmaniinae</taxon>
        <taxon>Leishmania</taxon>
    </lineage>
</organism>
<dbReference type="GO" id="GO:0030145">
    <property type="term" value="F:manganese ion binding"/>
    <property type="evidence" value="ECO:0007669"/>
    <property type="project" value="InterPro"/>
</dbReference>
<accession>A0A504XQ07</accession>